<keyword evidence="8" id="KW-0812">Transmembrane</keyword>
<dbReference type="RefSeq" id="XP_030765780.1">
    <property type="nucleotide sequence ID" value="XM_030909920.1"/>
</dbReference>
<proteinExistence type="predicted"/>
<evidence type="ECO:0000256" key="2">
    <source>
        <dbReference type="ARBA" id="ARBA00022723"/>
    </source>
</evidence>
<keyword evidence="8" id="KW-1133">Transmembrane helix</keyword>
<dbReference type="SUPFAM" id="SSF57667">
    <property type="entry name" value="beta-beta-alpha zinc fingers"/>
    <property type="match status" value="2"/>
</dbReference>
<name>A0A6J2YSL8_SITOR</name>
<protein>
    <submittedName>
        <fullName evidence="11">Zinc finger protein 628-like</fullName>
    </submittedName>
</protein>
<dbReference type="GO" id="GO:0005634">
    <property type="term" value="C:nucleus"/>
    <property type="evidence" value="ECO:0007669"/>
    <property type="project" value="UniProtKB-SubCell"/>
</dbReference>
<evidence type="ECO:0000256" key="3">
    <source>
        <dbReference type="ARBA" id="ARBA00022737"/>
    </source>
</evidence>
<dbReference type="FunFam" id="3.30.160.60:FF:000446">
    <property type="entry name" value="Zinc finger protein"/>
    <property type="match status" value="1"/>
</dbReference>
<dbReference type="KEGG" id="soy:115889842"/>
<keyword evidence="5" id="KW-0862">Zinc</keyword>
<dbReference type="InterPro" id="IPR013087">
    <property type="entry name" value="Znf_C2H2_type"/>
</dbReference>
<reference evidence="11" key="1">
    <citation type="submission" date="2025-08" db="UniProtKB">
        <authorList>
            <consortium name="RefSeq"/>
        </authorList>
    </citation>
    <scope>IDENTIFICATION</scope>
    <source>
        <tissue evidence="11">Gonads</tissue>
    </source>
</reference>
<keyword evidence="4 7" id="KW-0863">Zinc-finger</keyword>
<dbReference type="GO" id="GO:0008270">
    <property type="term" value="F:zinc ion binding"/>
    <property type="evidence" value="ECO:0007669"/>
    <property type="project" value="UniProtKB-KW"/>
</dbReference>
<dbReference type="PANTHER" id="PTHR24394">
    <property type="entry name" value="ZINC FINGER PROTEIN"/>
    <property type="match status" value="1"/>
</dbReference>
<dbReference type="PROSITE" id="PS50157">
    <property type="entry name" value="ZINC_FINGER_C2H2_2"/>
    <property type="match status" value="2"/>
</dbReference>
<feature type="domain" description="C2H2-type" evidence="9">
    <location>
        <begin position="81"/>
        <end position="103"/>
    </location>
</feature>
<organism evidence="10 11">
    <name type="scientific">Sitophilus oryzae</name>
    <name type="common">Rice weevil</name>
    <name type="synonym">Curculio oryzae</name>
    <dbReference type="NCBI Taxonomy" id="7048"/>
    <lineage>
        <taxon>Eukaryota</taxon>
        <taxon>Metazoa</taxon>
        <taxon>Ecdysozoa</taxon>
        <taxon>Arthropoda</taxon>
        <taxon>Hexapoda</taxon>
        <taxon>Insecta</taxon>
        <taxon>Pterygota</taxon>
        <taxon>Neoptera</taxon>
        <taxon>Endopterygota</taxon>
        <taxon>Coleoptera</taxon>
        <taxon>Polyphaga</taxon>
        <taxon>Cucujiformia</taxon>
        <taxon>Curculionidae</taxon>
        <taxon>Dryophthorinae</taxon>
        <taxon>Sitophilus</taxon>
    </lineage>
</organism>
<evidence type="ECO:0000313" key="11">
    <source>
        <dbReference type="RefSeq" id="XP_030765780.1"/>
    </source>
</evidence>
<keyword evidence="8" id="KW-0472">Membrane</keyword>
<dbReference type="AlphaFoldDB" id="A0A6J2YSL8"/>
<keyword evidence="3" id="KW-0677">Repeat</keyword>
<dbReference type="Proteomes" id="UP000504635">
    <property type="component" value="Unplaced"/>
</dbReference>
<dbReference type="Pfam" id="PF00096">
    <property type="entry name" value="zf-C2H2"/>
    <property type="match status" value="1"/>
</dbReference>
<accession>A0A6J2YSL8</accession>
<evidence type="ECO:0000256" key="6">
    <source>
        <dbReference type="ARBA" id="ARBA00023242"/>
    </source>
</evidence>
<dbReference type="PANTHER" id="PTHR24394:SF29">
    <property type="entry name" value="MYONEURIN"/>
    <property type="match status" value="1"/>
</dbReference>
<evidence type="ECO:0000256" key="1">
    <source>
        <dbReference type="ARBA" id="ARBA00004123"/>
    </source>
</evidence>
<feature type="transmembrane region" description="Helical" evidence="8">
    <location>
        <begin position="37"/>
        <end position="54"/>
    </location>
</feature>
<keyword evidence="6" id="KW-0539">Nucleus</keyword>
<evidence type="ECO:0000256" key="8">
    <source>
        <dbReference type="SAM" id="Phobius"/>
    </source>
</evidence>
<gene>
    <name evidence="11" type="primary">LOC115889842</name>
</gene>
<evidence type="ECO:0000313" key="10">
    <source>
        <dbReference type="Proteomes" id="UP000504635"/>
    </source>
</evidence>
<dbReference type="OrthoDB" id="6772902at2759"/>
<evidence type="ECO:0000256" key="5">
    <source>
        <dbReference type="ARBA" id="ARBA00022833"/>
    </source>
</evidence>
<evidence type="ECO:0000259" key="9">
    <source>
        <dbReference type="PROSITE" id="PS50157"/>
    </source>
</evidence>
<evidence type="ECO:0000256" key="7">
    <source>
        <dbReference type="PROSITE-ProRule" id="PRU00042"/>
    </source>
</evidence>
<feature type="domain" description="C2H2-type" evidence="9">
    <location>
        <begin position="136"/>
        <end position="159"/>
    </location>
</feature>
<dbReference type="InterPro" id="IPR036236">
    <property type="entry name" value="Znf_C2H2_sf"/>
</dbReference>
<dbReference type="GO" id="GO:0000981">
    <property type="term" value="F:DNA-binding transcription factor activity, RNA polymerase II-specific"/>
    <property type="evidence" value="ECO:0007669"/>
    <property type="project" value="TreeGrafter"/>
</dbReference>
<evidence type="ECO:0000256" key="4">
    <source>
        <dbReference type="ARBA" id="ARBA00022771"/>
    </source>
</evidence>
<dbReference type="SMART" id="SM00355">
    <property type="entry name" value="ZnF_C2H2"/>
    <property type="match status" value="4"/>
</dbReference>
<keyword evidence="10" id="KW-1185">Reference proteome</keyword>
<dbReference type="PROSITE" id="PS00028">
    <property type="entry name" value="ZINC_FINGER_C2H2_1"/>
    <property type="match status" value="1"/>
</dbReference>
<keyword evidence="2" id="KW-0479">Metal-binding</keyword>
<dbReference type="InParanoid" id="A0A6J2YSL8"/>
<comment type="subcellular location">
    <subcellularLocation>
        <location evidence="1">Nucleus</location>
    </subcellularLocation>
</comment>
<dbReference type="Gene3D" id="3.30.160.60">
    <property type="entry name" value="Classic Zinc Finger"/>
    <property type="match status" value="2"/>
</dbReference>
<sequence>MNIAGKSYGEYNDVHFQATWTPFIFSIKLYIHQQRDHIFLIVILGVLAGLPVRCNKCDRTYKNYLTMKVHQRQDCGREKTYSCTVCNKLFRRQYQLKVHSVSHHICVNCPNCHKKYKNTNTLSVHMSQDCGKERQFSCPCCPLSFKRKSHLKGHMFNKHRDFLNRIVDSPPNSKNEQN</sequence>
<dbReference type="GeneID" id="115889842"/>